<dbReference type="OrthoDB" id="1849108at2759"/>
<evidence type="ECO:0000256" key="4">
    <source>
        <dbReference type="ARBA" id="ARBA00023159"/>
    </source>
</evidence>
<dbReference type="Proteomes" id="UP001055439">
    <property type="component" value="Chromosome 9"/>
</dbReference>
<comment type="similarity">
    <text evidence="7">Belongs to the AP2/ERF transcription factor family. ERF subfamily.</text>
</comment>
<keyword evidence="2" id="KW-0805">Transcription regulation</keyword>
<dbReference type="PANTHER" id="PTHR31985:SF45">
    <property type="entry name" value="ETHYLENE-RESPONSIVE TRANSCRIPTION FACTOR ERF020"/>
    <property type="match status" value="1"/>
</dbReference>
<dbReference type="SUPFAM" id="SSF54171">
    <property type="entry name" value="DNA-binding domain"/>
    <property type="match status" value="1"/>
</dbReference>
<dbReference type="GO" id="GO:0005634">
    <property type="term" value="C:nucleus"/>
    <property type="evidence" value="ECO:0007669"/>
    <property type="project" value="UniProtKB-SubCell"/>
</dbReference>
<dbReference type="Pfam" id="PF00847">
    <property type="entry name" value="AP2"/>
    <property type="match status" value="1"/>
</dbReference>
<dbReference type="AlphaFoldDB" id="A0A9E7I7D2"/>
<dbReference type="Gene3D" id="3.30.730.10">
    <property type="entry name" value="AP2/ERF domain"/>
    <property type="match status" value="1"/>
</dbReference>
<gene>
    <name evidence="9" type="ORF">MUK42_13563</name>
</gene>
<dbReference type="InterPro" id="IPR001471">
    <property type="entry name" value="AP2/ERF_dom"/>
</dbReference>
<dbReference type="SMART" id="SM00380">
    <property type="entry name" value="AP2"/>
    <property type="match status" value="1"/>
</dbReference>
<evidence type="ECO:0000256" key="5">
    <source>
        <dbReference type="ARBA" id="ARBA00023163"/>
    </source>
</evidence>
<reference evidence="9" key="1">
    <citation type="submission" date="2022-05" db="EMBL/GenBank/DDBJ databases">
        <title>The Musa troglodytarum L. genome provides insights into the mechanism of non-climacteric behaviour and enrichment of carotenoids.</title>
        <authorList>
            <person name="Wang J."/>
        </authorList>
    </citation>
    <scope>NUCLEOTIDE SEQUENCE</scope>
    <source>
        <tissue evidence="9">Leaf</tissue>
    </source>
</reference>
<protein>
    <recommendedName>
        <fullName evidence="8">AP2/ERF domain-containing protein</fullName>
    </recommendedName>
</protein>
<evidence type="ECO:0000256" key="7">
    <source>
        <dbReference type="ARBA" id="ARBA00024343"/>
    </source>
</evidence>
<dbReference type="PRINTS" id="PR00367">
    <property type="entry name" value="ETHRSPELEMNT"/>
</dbReference>
<dbReference type="GO" id="GO:0003700">
    <property type="term" value="F:DNA-binding transcription factor activity"/>
    <property type="evidence" value="ECO:0007669"/>
    <property type="project" value="InterPro"/>
</dbReference>
<dbReference type="PANTHER" id="PTHR31985">
    <property type="entry name" value="ETHYLENE-RESPONSIVE TRANSCRIPTION FACTOR ERF042-RELATED"/>
    <property type="match status" value="1"/>
</dbReference>
<dbReference type="InterPro" id="IPR016177">
    <property type="entry name" value="DNA-bd_dom_sf"/>
</dbReference>
<evidence type="ECO:0000256" key="2">
    <source>
        <dbReference type="ARBA" id="ARBA00023015"/>
    </source>
</evidence>
<dbReference type="GO" id="GO:0003677">
    <property type="term" value="F:DNA binding"/>
    <property type="evidence" value="ECO:0007669"/>
    <property type="project" value="UniProtKB-KW"/>
</dbReference>
<name>A0A9E7I7D2_9LILI</name>
<sequence>MEVPLTSTDPHKDVQCLIPQFVGEMSRAGAEPSEERRYKGVRRRRWGKWVSEIRVPGSRERLWLGSFSTPEAAAVAHDTAVFFLRGPDGSRGGFNFPDRVATFAWANLSPPSVQRVASESGMDVDARLAVHAPEAQPRPEVVLVDNTCTWEQGGEHGLYRGDELVGDICFDALEMHIPARNDYKY</sequence>
<keyword evidence="3" id="KW-0238">DNA-binding</keyword>
<organism evidence="9 10">
    <name type="scientific">Musa troglodytarum</name>
    <name type="common">fe'i banana</name>
    <dbReference type="NCBI Taxonomy" id="320322"/>
    <lineage>
        <taxon>Eukaryota</taxon>
        <taxon>Viridiplantae</taxon>
        <taxon>Streptophyta</taxon>
        <taxon>Embryophyta</taxon>
        <taxon>Tracheophyta</taxon>
        <taxon>Spermatophyta</taxon>
        <taxon>Magnoliopsida</taxon>
        <taxon>Liliopsida</taxon>
        <taxon>Zingiberales</taxon>
        <taxon>Musaceae</taxon>
        <taxon>Musa</taxon>
    </lineage>
</organism>
<feature type="domain" description="AP2/ERF" evidence="8">
    <location>
        <begin position="37"/>
        <end position="97"/>
    </location>
</feature>
<keyword evidence="5" id="KW-0804">Transcription</keyword>
<keyword evidence="4" id="KW-0010">Activator</keyword>
<evidence type="ECO:0000259" key="8">
    <source>
        <dbReference type="PROSITE" id="PS51032"/>
    </source>
</evidence>
<keyword evidence="6" id="KW-0539">Nucleus</keyword>
<dbReference type="PROSITE" id="PS51032">
    <property type="entry name" value="AP2_ERF"/>
    <property type="match status" value="1"/>
</dbReference>
<accession>A0A9E7I7D2</accession>
<keyword evidence="10" id="KW-1185">Reference proteome</keyword>
<evidence type="ECO:0000313" key="9">
    <source>
        <dbReference type="EMBL" id="URE44008.1"/>
    </source>
</evidence>
<evidence type="ECO:0000256" key="1">
    <source>
        <dbReference type="ARBA" id="ARBA00004123"/>
    </source>
</evidence>
<proteinExistence type="inferred from homology"/>
<dbReference type="InterPro" id="IPR051032">
    <property type="entry name" value="AP2/ERF_TF_ERF_subfamily"/>
</dbReference>
<evidence type="ECO:0000256" key="6">
    <source>
        <dbReference type="ARBA" id="ARBA00023242"/>
    </source>
</evidence>
<evidence type="ECO:0000313" key="10">
    <source>
        <dbReference type="Proteomes" id="UP001055439"/>
    </source>
</evidence>
<evidence type="ECO:0000256" key="3">
    <source>
        <dbReference type="ARBA" id="ARBA00023125"/>
    </source>
</evidence>
<dbReference type="InterPro" id="IPR036955">
    <property type="entry name" value="AP2/ERF_dom_sf"/>
</dbReference>
<dbReference type="CDD" id="cd00018">
    <property type="entry name" value="AP2"/>
    <property type="match status" value="1"/>
</dbReference>
<comment type="subcellular location">
    <subcellularLocation>
        <location evidence="1">Nucleus</location>
    </subcellularLocation>
</comment>
<dbReference type="EMBL" id="CP097511">
    <property type="protein sequence ID" value="URE44008.1"/>
    <property type="molecule type" value="Genomic_DNA"/>
</dbReference>